<name>A0A545TAH5_9GAMM</name>
<dbReference type="RefSeq" id="WP_142905439.1">
    <property type="nucleotide sequence ID" value="NZ_ML660096.1"/>
</dbReference>
<evidence type="ECO:0000313" key="8">
    <source>
        <dbReference type="Proteomes" id="UP000319732"/>
    </source>
</evidence>
<protein>
    <submittedName>
        <fullName evidence="7">Fibro-slime domain-containing protein</fullName>
    </submittedName>
</protein>
<evidence type="ECO:0000256" key="1">
    <source>
        <dbReference type="ARBA" id="ARBA00008709"/>
    </source>
</evidence>
<dbReference type="InterPro" id="IPR035986">
    <property type="entry name" value="PKD_dom_sf"/>
</dbReference>
<evidence type="ECO:0000259" key="6">
    <source>
        <dbReference type="PROSITE" id="PS51820"/>
    </source>
</evidence>
<dbReference type="SUPFAM" id="SSF82171">
    <property type="entry name" value="DPP6 N-terminal domain-like"/>
    <property type="match status" value="1"/>
</dbReference>
<dbReference type="PANTHER" id="PTHR46182:SF2">
    <property type="entry name" value="FI19480P1"/>
    <property type="match status" value="1"/>
</dbReference>
<dbReference type="InterPro" id="IPR011874">
    <property type="entry name" value="Fibro_Slime"/>
</dbReference>
<comment type="similarity">
    <text evidence="1">Belongs to the prespore-cell-inducing factor family.</text>
</comment>
<dbReference type="SMART" id="SM00758">
    <property type="entry name" value="PA14"/>
    <property type="match status" value="1"/>
</dbReference>
<keyword evidence="3" id="KW-0325">Glycoprotein</keyword>
<feature type="signal peptide" evidence="5">
    <location>
        <begin position="1"/>
        <end position="18"/>
    </location>
</feature>
<dbReference type="InterPro" id="IPR022409">
    <property type="entry name" value="PKD/Chitinase_dom"/>
</dbReference>
<proteinExistence type="inferred from homology"/>
<dbReference type="InterPro" id="IPR037524">
    <property type="entry name" value="PA14/GLEYA"/>
</dbReference>
<dbReference type="Proteomes" id="UP000319732">
    <property type="component" value="Unassembled WGS sequence"/>
</dbReference>
<dbReference type="GO" id="GO:0016020">
    <property type="term" value="C:membrane"/>
    <property type="evidence" value="ECO:0007669"/>
    <property type="project" value="TreeGrafter"/>
</dbReference>
<dbReference type="InterPro" id="IPR011658">
    <property type="entry name" value="PA14_dom"/>
</dbReference>
<dbReference type="SUPFAM" id="SSF49299">
    <property type="entry name" value="PKD domain"/>
    <property type="match status" value="9"/>
</dbReference>
<dbReference type="CDD" id="cd00146">
    <property type="entry name" value="PKD"/>
    <property type="match status" value="4"/>
</dbReference>
<feature type="domain" description="PA14" evidence="6">
    <location>
        <begin position="1534"/>
        <end position="1694"/>
    </location>
</feature>
<evidence type="ECO:0000256" key="2">
    <source>
        <dbReference type="ARBA" id="ARBA00022729"/>
    </source>
</evidence>
<dbReference type="InterPro" id="IPR013783">
    <property type="entry name" value="Ig-like_fold"/>
</dbReference>
<dbReference type="Pfam" id="PF18911">
    <property type="entry name" value="PKD_4"/>
    <property type="match status" value="2"/>
</dbReference>
<dbReference type="PANTHER" id="PTHR46182">
    <property type="entry name" value="FI19480P1"/>
    <property type="match status" value="1"/>
</dbReference>
<organism evidence="7 8">
    <name type="scientific">Exilibacterium tricleocarpae</name>
    <dbReference type="NCBI Taxonomy" id="2591008"/>
    <lineage>
        <taxon>Bacteria</taxon>
        <taxon>Pseudomonadati</taxon>
        <taxon>Pseudomonadota</taxon>
        <taxon>Gammaproteobacteria</taxon>
        <taxon>Cellvibrionales</taxon>
        <taxon>Cellvibrionaceae</taxon>
        <taxon>Exilibacterium</taxon>
    </lineage>
</organism>
<dbReference type="Gene3D" id="2.60.40.10">
    <property type="entry name" value="Immunoglobulins"/>
    <property type="match status" value="10"/>
</dbReference>
<evidence type="ECO:0000256" key="4">
    <source>
        <dbReference type="SAM" id="MobiDB-lite"/>
    </source>
</evidence>
<dbReference type="GO" id="GO:0031410">
    <property type="term" value="C:cytoplasmic vesicle"/>
    <property type="evidence" value="ECO:0007669"/>
    <property type="project" value="TreeGrafter"/>
</dbReference>
<gene>
    <name evidence="7" type="ORF">FKG94_16550</name>
</gene>
<keyword evidence="8" id="KW-1185">Reference proteome</keyword>
<feature type="region of interest" description="Disordered" evidence="4">
    <location>
        <begin position="1186"/>
        <end position="1206"/>
    </location>
</feature>
<dbReference type="OrthoDB" id="9758386at2"/>
<dbReference type="NCBIfam" id="TIGR02148">
    <property type="entry name" value="Fibro_Slime"/>
    <property type="match status" value="1"/>
</dbReference>
<evidence type="ECO:0000256" key="3">
    <source>
        <dbReference type="ARBA" id="ARBA00023180"/>
    </source>
</evidence>
<dbReference type="SMART" id="SM00089">
    <property type="entry name" value="PKD"/>
    <property type="match status" value="10"/>
</dbReference>
<evidence type="ECO:0000313" key="7">
    <source>
        <dbReference type="EMBL" id="TQV74216.1"/>
    </source>
</evidence>
<feature type="chain" id="PRO_5022149857" evidence="5">
    <location>
        <begin position="19"/>
        <end position="1694"/>
    </location>
</feature>
<dbReference type="InterPro" id="IPR029865">
    <property type="entry name" value="KIAA0319-like"/>
</dbReference>
<sequence length="1694" mass="180862">MNASPVKALPMKTRTLLACVLIPLALWGCSGESSPDAGDDGDKSALKNETPFAFVQRSITDTAQKTQTLFDAKFSDAGQTPLELMSPYDFNPGAKLLVRSGLDPEAVNEDILSTYFGTGVYDVKDLNVSPDGKQLVFAARGAESHPTDSTWNIFLYNFESKRLRRVIEDDAFANAGQDTNPTITWDGDIIFSSDRDAGNPARPRENIELVGTLCRKIDPVENPSLLHSMSIDGENLIQLTYGRYNHDIKPGTLKDGRVAFVRWERSFQPVTNCPAGAKGGSGDIFGPPETYPNGLGSPDRWDSNTTCRLSKSTPTGLVAVTNHYKLLTIGEDKESLEQLYNTVTAVSSEEAFLAIDRIFQAENGNLFSLVRHQYNPVSGGALLELQPTHNASQGTVFTQLSARALTSKEVDLYPGQLSDNGWFSAFWPYRDGTSRLMISWANCTLQDGGVSSFCNAQNTDGELDVKYGLWVFDPASDTRSPLVQAKQDTVFSDLAMAQPHTGDDLSLTPFDPNFVDNEDATRIKCSFDNNAPLALAGPDRSGLLGQSFTFDGSNSSDPDGDPITYYWSLTAQPDNSTVALSNANVANPSLLPDQVGVYTLQLVVNDGELDSAPDSVTLTVVQANNGKPVANAGPDQRVLLGATVALNGSASSDPDGDPLTYRWSVISRPAGSSAALNDAAAAMPQFTPDRQGVYIVELIVNDGVYDSAADTVNITVGVAPNNSKPIANAGPDVAGLVGTPVALNGSGSRDPDGDSLSYRWTLISAPAGANAMLNNAGAVTPSLTSDQAGSYIVQLIVNDGRLDSDADTATVTLNPANSAPIANAGANRQVRINELVMLDGTGSRDPDGDALTYRWALVSQPGGGTLANANSAQPSFTPTQPGVYTARLIVNDGSLDSAPDTVAITVTDPNTKPVANAGVDQTVNVGDRVSLDGSRSSDADGDPLTYRWVLASQPNGSSVMLTDADKVNPSFTAGEEGIYTVQLVVNDGTDDSEMDSVSITVNQLQNRPVANAGPDQTGPLGDVFVLDGSASRDADGDPLTYAWTLLTQPDDSQAVLSDPTAVNPQLEADVAGAYTVQLIVNDGQVNSAPDTVTLTAEAPNNKPVANAGPDQHFEIDQTLVLDGSGSTDPDGDALTYAWEIVSPANPTASLSDTTAVAPSIKLTGPETYVVQLVVYDGKAFSEPDTVTLNHSNTKPVANAGPDQKGNVGEEIVLDGSGSTDVDGDPLTYRWSLLSQPITSQAALDDTTAVKPRFTLDAAGMYEVQLIVNDGYVDSNPDIVLVHAAENTAPVASAGPDQIVNNGSVANLDGSGSFDADNDPLTYRWSLLRKPASSQSQLSDTSSVTPTLDIDVYGEYVAQLIVNDGSVDSAPDTVRLTSENLRPVAKAGDDRGVDVGRKVTLDGSDSYDPDGSNLSYRWSLIRKPQGSTADLQNAESAQPDFTADREGTYVAQLIVNDGLLDSRPDTVAITATEEPTTCEISHETKRTLPITIRDFKRSHPDFEYRIGEDYGIVKSTLGSDGLPVYSKRNGSTPTTTGRRNFDQWYRDVPGVNINIPKTLTISRQPDSTVWSYSNDDFFPIDGEGWGNTGLTTPDHNYHFTLETHLVFDYKGGEVFTFVGDDDLWLFINGKRVIDIGGVHSALTRTVRIDQVANSLGLEKGKRYSFDLFFAERHTTKSEFAFQTNMDLECVPTDEQ</sequence>
<comment type="caution">
    <text evidence="7">The sequence shown here is derived from an EMBL/GenBank/DDBJ whole genome shotgun (WGS) entry which is preliminary data.</text>
</comment>
<dbReference type="EMBL" id="VHSG01000017">
    <property type="protein sequence ID" value="TQV74216.1"/>
    <property type="molecule type" value="Genomic_DNA"/>
</dbReference>
<dbReference type="Pfam" id="PF22352">
    <property type="entry name" value="K319L-like_PKD"/>
    <property type="match status" value="8"/>
</dbReference>
<evidence type="ECO:0000256" key="5">
    <source>
        <dbReference type="SAM" id="SignalP"/>
    </source>
</evidence>
<reference evidence="7 8" key="1">
    <citation type="submission" date="2019-06" db="EMBL/GenBank/DDBJ databases">
        <title>Whole genome sequence for Cellvibrionaceae sp. R142.</title>
        <authorList>
            <person name="Wang G."/>
        </authorList>
    </citation>
    <scope>NUCLEOTIDE SEQUENCE [LARGE SCALE GENOMIC DNA]</scope>
    <source>
        <strain evidence="7 8">R142</strain>
    </source>
</reference>
<dbReference type="PROSITE" id="PS51820">
    <property type="entry name" value="PA14"/>
    <property type="match status" value="1"/>
</dbReference>
<keyword evidence="2 5" id="KW-0732">Signal</keyword>
<feature type="compositionally biased region" description="Polar residues" evidence="4">
    <location>
        <begin position="1186"/>
        <end position="1195"/>
    </location>
</feature>
<dbReference type="Pfam" id="PF07691">
    <property type="entry name" value="PA14"/>
    <property type="match status" value="1"/>
</dbReference>
<dbReference type="InterPro" id="IPR000601">
    <property type="entry name" value="PKD_dom"/>
</dbReference>
<accession>A0A545TAH5</accession>